<sequence>MSIMIYHGSKKNPKTPQTTVNTLSFIIPHSTRASNLVLSNELLTLGDVLLQVSQAGIDELLLVLVDLTQLVDLLNTLRAKLNVGREELASLISEERRLNEGRLDDTLLTSSSPQQSVGHLGTGVGHGEGGGASTVLGLDDLVTTELDTVDELVTGLTRDTVAGLGKEGNDGDTGVTTDNGDLLLGSVGTLDLGDEAVGTDNVEGGDTEKLLGVVDTSLLEDLGNDGDGGVDGVGNDQDLSLGAELSTGLGQIADDGSVGVEEVITSHSGLAGNTSGDNDDLGTGKGLLEAVVLGEEAGNLTVHVAVVDIAVDRNPCNVRSNSGSATDIVERKVGDLLVQAEKEGEGLTDTTGGTEDGNLGGGDGGGGEGALASGRDRTESEHRGYMRVGWRFGIDVRIFGAGRFPVMRPLLRRVKPQG</sequence>
<evidence type="ECO:0000313" key="2">
    <source>
        <dbReference type="EMBL" id="GAO46076.1"/>
    </source>
</evidence>
<dbReference type="AlphaFoldDB" id="A0A0E9N8P9"/>
<dbReference type="Proteomes" id="UP000033140">
    <property type="component" value="Unassembled WGS sequence"/>
</dbReference>
<comment type="caution">
    <text evidence="2">The sequence shown here is derived from an EMBL/GenBank/DDBJ whole genome shotgun (WGS) entry which is preliminary data.</text>
</comment>
<protein>
    <submittedName>
        <fullName evidence="2">Uncharacterized protein</fullName>
    </submittedName>
</protein>
<reference evidence="2 3" key="1">
    <citation type="journal article" date="2011" name="J. Gen. Appl. Microbiol.">
        <title>Draft genome sequencing of the enigmatic yeast Saitoella complicata.</title>
        <authorList>
            <person name="Nishida H."/>
            <person name="Hamamoto M."/>
            <person name="Sugiyama J."/>
        </authorList>
    </citation>
    <scope>NUCLEOTIDE SEQUENCE [LARGE SCALE GENOMIC DNA]</scope>
    <source>
        <strain evidence="2 3">NRRL Y-17804</strain>
    </source>
</reference>
<dbReference type="EMBL" id="BACD03000002">
    <property type="protein sequence ID" value="GAO46076.1"/>
    <property type="molecule type" value="Genomic_DNA"/>
</dbReference>
<evidence type="ECO:0000313" key="3">
    <source>
        <dbReference type="Proteomes" id="UP000033140"/>
    </source>
</evidence>
<feature type="compositionally biased region" description="Gly residues" evidence="1">
    <location>
        <begin position="354"/>
        <end position="369"/>
    </location>
</feature>
<evidence type="ECO:0000256" key="1">
    <source>
        <dbReference type="SAM" id="MobiDB-lite"/>
    </source>
</evidence>
<proteinExistence type="predicted"/>
<feature type="region of interest" description="Disordered" evidence="1">
    <location>
        <begin position="342"/>
        <end position="380"/>
    </location>
</feature>
<reference evidence="2 3" key="3">
    <citation type="journal article" date="2015" name="Genome Announc.">
        <title>Draft Genome Sequence of the Archiascomycetous Yeast Saitoella complicata.</title>
        <authorList>
            <person name="Yamauchi K."/>
            <person name="Kondo S."/>
            <person name="Hamamoto M."/>
            <person name="Takahashi Y."/>
            <person name="Ogura Y."/>
            <person name="Hayashi T."/>
            <person name="Nishida H."/>
        </authorList>
    </citation>
    <scope>NUCLEOTIDE SEQUENCE [LARGE SCALE GENOMIC DNA]</scope>
    <source>
        <strain evidence="2 3">NRRL Y-17804</strain>
    </source>
</reference>
<accession>A0A0E9N8P9</accession>
<name>A0A0E9N8P9_SAICN</name>
<organism evidence="2 3">
    <name type="scientific">Saitoella complicata (strain BCRC 22490 / CBS 7301 / JCM 7358 / NBRC 10748 / NRRL Y-17804)</name>
    <dbReference type="NCBI Taxonomy" id="698492"/>
    <lineage>
        <taxon>Eukaryota</taxon>
        <taxon>Fungi</taxon>
        <taxon>Dikarya</taxon>
        <taxon>Ascomycota</taxon>
        <taxon>Taphrinomycotina</taxon>
        <taxon>Taphrinomycotina incertae sedis</taxon>
        <taxon>Saitoella</taxon>
    </lineage>
</organism>
<reference evidence="2 3" key="2">
    <citation type="journal article" date="2014" name="J. Gen. Appl. Microbiol.">
        <title>The early diverging ascomycetous budding yeast Saitoella complicata has three histone deacetylases belonging to the Clr6, Hos2, and Rpd3 lineages.</title>
        <authorList>
            <person name="Nishida H."/>
            <person name="Matsumoto T."/>
            <person name="Kondo S."/>
            <person name="Hamamoto M."/>
            <person name="Yoshikawa H."/>
        </authorList>
    </citation>
    <scope>NUCLEOTIDE SEQUENCE [LARGE SCALE GENOMIC DNA]</scope>
    <source>
        <strain evidence="2 3">NRRL Y-17804</strain>
    </source>
</reference>
<keyword evidence="3" id="KW-1185">Reference proteome</keyword>
<gene>
    <name evidence="2" type="ORF">G7K_0319-t1</name>
</gene>